<dbReference type="GO" id="GO:0005789">
    <property type="term" value="C:endoplasmic reticulum membrane"/>
    <property type="evidence" value="ECO:0007669"/>
    <property type="project" value="TreeGrafter"/>
</dbReference>
<dbReference type="GO" id="GO:0051082">
    <property type="term" value="F:unfolded protein binding"/>
    <property type="evidence" value="ECO:0007669"/>
    <property type="project" value="InterPro"/>
</dbReference>
<dbReference type="GO" id="GO:0005509">
    <property type="term" value="F:calcium ion binding"/>
    <property type="evidence" value="ECO:0007669"/>
    <property type="project" value="InterPro"/>
</dbReference>
<evidence type="ECO:0000256" key="4">
    <source>
        <dbReference type="RuleBase" id="RU362126"/>
    </source>
</evidence>
<comment type="similarity">
    <text evidence="2 4">Belongs to the calreticulin family.</text>
</comment>
<dbReference type="GO" id="GO:0036503">
    <property type="term" value="P:ERAD pathway"/>
    <property type="evidence" value="ECO:0007669"/>
    <property type="project" value="TreeGrafter"/>
</dbReference>
<sequence>MCLSVTTTPPKRWISSEAKKEGIEENIAKYDGKWAVEEAERNGLKGDLGLVLKSKAHHHAISARLDKPFLFDNKPFILQ</sequence>
<accession>A0A4Y2WY60</accession>
<proteinExistence type="inferred from homology"/>
<evidence type="ECO:0000256" key="1">
    <source>
        <dbReference type="ARBA" id="ARBA00004240"/>
    </source>
</evidence>
<dbReference type="InterPro" id="IPR001580">
    <property type="entry name" value="Calret/calnex"/>
</dbReference>
<name>A0A4Y2WY60_ARAVE</name>
<evidence type="ECO:0000313" key="5">
    <source>
        <dbReference type="EMBL" id="GBO40817.1"/>
    </source>
</evidence>
<dbReference type="PANTHER" id="PTHR11073:SF1">
    <property type="entry name" value="CALNEXIN 14D-RELATED"/>
    <property type="match status" value="1"/>
</dbReference>
<reference evidence="5 8" key="1">
    <citation type="journal article" date="2019" name="Sci. Rep.">
        <title>Orb-weaving spider Araneus ventricosus genome elucidates the spidroin gene catalogue.</title>
        <authorList>
            <person name="Kono N."/>
            <person name="Nakamura H."/>
            <person name="Ohtoshi R."/>
            <person name="Moran D.A.P."/>
            <person name="Shinohara A."/>
            <person name="Yoshida Y."/>
            <person name="Fujiwara M."/>
            <person name="Mori M."/>
            <person name="Tomita M."/>
            <person name="Arakawa K."/>
        </authorList>
    </citation>
    <scope>NUCLEOTIDE SEQUENCE [LARGE SCALE GENOMIC DNA]</scope>
</reference>
<gene>
    <name evidence="5" type="primary">CANX_4</name>
    <name evidence="6" type="synonym">CANX_1</name>
    <name evidence="7" type="synonym">CANX_5</name>
    <name evidence="7" type="ORF">AVEN_114731_1</name>
    <name evidence="5" type="ORF">AVEN_30918_1</name>
    <name evidence="6" type="ORF">AVEN_71796_1</name>
</gene>
<dbReference type="AlphaFoldDB" id="A0A4Y2WY60"/>
<organism evidence="5 8">
    <name type="scientific">Araneus ventricosus</name>
    <name type="common">Orbweaver spider</name>
    <name type="synonym">Epeira ventricosa</name>
    <dbReference type="NCBI Taxonomy" id="182803"/>
    <lineage>
        <taxon>Eukaryota</taxon>
        <taxon>Metazoa</taxon>
        <taxon>Ecdysozoa</taxon>
        <taxon>Arthropoda</taxon>
        <taxon>Chelicerata</taxon>
        <taxon>Arachnida</taxon>
        <taxon>Araneae</taxon>
        <taxon>Araneomorphae</taxon>
        <taxon>Entelegynae</taxon>
        <taxon>Araneoidea</taxon>
        <taxon>Araneidae</taxon>
        <taxon>Araneus</taxon>
    </lineage>
</organism>
<dbReference type="GO" id="GO:0006457">
    <property type="term" value="P:protein folding"/>
    <property type="evidence" value="ECO:0007669"/>
    <property type="project" value="InterPro"/>
</dbReference>
<dbReference type="EMBL" id="BGPR01066192">
    <property type="protein sequence ID" value="GBO40817.1"/>
    <property type="molecule type" value="Genomic_DNA"/>
</dbReference>
<evidence type="ECO:0000256" key="3">
    <source>
        <dbReference type="ARBA" id="ARBA00022824"/>
    </source>
</evidence>
<comment type="subcellular location">
    <subcellularLocation>
        <location evidence="1">Endoplasmic reticulum</location>
    </subcellularLocation>
</comment>
<dbReference type="Gene3D" id="2.60.120.200">
    <property type="match status" value="1"/>
</dbReference>
<dbReference type="EMBL" id="BGPR01066198">
    <property type="protein sequence ID" value="GBO40823.1"/>
    <property type="molecule type" value="Genomic_DNA"/>
</dbReference>
<keyword evidence="8" id="KW-1185">Reference proteome</keyword>
<keyword evidence="4" id="KW-0143">Chaperone</keyword>
<evidence type="ECO:0000313" key="6">
    <source>
        <dbReference type="EMBL" id="GBO40820.1"/>
    </source>
</evidence>
<evidence type="ECO:0000313" key="8">
    <source>
        <dbReference type="Proteomes" id="UP000499080"/>
    </source>
</evidence>
<evidence type="ECO:0000313" key="7">
    <source>
        <dbReference type="EMBL" id="GBO40823.1"/>
    </source>
</evidence>
<dbReference type="OrthoDB" id="1938156at2759"/>
<protein>
    <submittedName>
        <fullName evidence="5">Calnexin</fullName>
    </submittedName>
</protein>
<dbReference type="SUPFAM" id="SSF49899">
    <property type="entry name" value="Concanavalin A-like lectins/glucanases"/>
    <property type="match status" value="1"/>
</dbReference>
<comment type="caution">
    <text evidence="5">The sequence shown here is derived from an EMBL/GenBank/DDBJ whole genome shotgun (WGS) entry which is preliminary data.</text>
</comment>
<dbReference type="PANTHER" id="PTHR11073">
    <property type="entry name" value="CALRETICULIN AND CALNEXIN"/>
    <property type="match status" value="1"/>
</dbReference>
<dbReference type="Proteomes" id="UP000499080">
    <property type="component" value="Unassembled WGS sequence"/>
</dbReference>
<evidence type="ECO:0000256" key="2">
    <source>
        <dbReference type="ARBA" id="ARBA00010983"/>
    </source>
</evidence>
<dbReference type="Pfam" id="PF00262">
    <property type="entry name" value="Calreticulin"/>
    <property type="match status" value="1"/>
</dbReference>
<dbReference type="InterPro" id="IPR013320">
    <property type="entry name" value="ConA-like_dom_sf"/>
</dbReference>
<dbReference type="EMBL" id="BGPR01066196">
    <property type="protein sequence ID" value="GBO40820.1"/>
    <property type="molecule type" value="Genomic_DNA"/>
</dbReference>
<keyword evidence="3 4" id="KW-0256">Endoplasmic reticulum</keyword>